<name>A0A844FJ38_9FIRM</name>
<gene>
    <name evidence="2" type="ORF">FYJ27_09510</name>
</gene>
<accession>A0A844FJ38</accession>
<dbReference type="AlphaFoldDB" id="A0A844FJ38"/>
<keyword evidence="1" id="KW-0732">Signal</keyword>
<dbReference type="Proteomes" id="UP000462760">
    <property type="component" value="Unassembled WGS sequence"/>
</dbReference>
<evidence type="ECO:0000313" key="2">
    <source>
        <dbReference type="EMBL" id="MSS43962.1"/>
    </source>
</evidence>
<proteinExistence type="predicted"/>
<reference evidence="2 3" key="1">
    <citation type="submission" date="2019-08" db="EMBL/GenBank/DDBJ databases">
        <title>In-depth cultivation of the pig gut microbiome towards novel bacterial diversity and tailored functional studies.</title>
        <authorList>
            <person name="Wylensek D."/>
            <person name="Hitch T.C.A."/>
            <person name="Clavel T."/>
        </authorList>
    </citation>
    <scope>NUCLEOTIDE SEQUENCE [LARGE SCALE GENOMIC DNA]</scope>
    <source>
        <strain evidence="2 3">Med78-601-WT-4W-RMD-3</strain>
    </source>
</reference>
<protein>
    <submittedName>
        <fullName evidence="2">Uncharacterized protein</fullName>
    </submittedName>
</protein>
<feature type="signal peptide" evidence="1">
    <location>
        <begin position="1"/>
        <end position="25"/>
    </location>
</feature>
<organism evidence="2 3">
    <name type="scientific">Anaerosalibacter bizertensis</name>
    <dbReference type="NCBI Taxonomy" id="932217"/>
    <lineage>
        <taxon>Bacteria</taxon>
        <taxon>Bacillati</taxon>
        <taxon>Bacillota</taxon>
        <taxon>Tissierellia</taxon>
        <taxon>Tissierellales</taxon>
        <taxon>Sporanaerobacteraceae</taxon>
        <taxon>Anaerosalibacter</taxon>
    </lineage>
</organism>
<comment type="caution">
    <text evidence="2">The sequence shown here is derived from an EMBL/GenBank/DDBJ whole genome shotgun (WGS) entry which is preliminary data.</text>
</comment>
<dbReference type="RefSeq" id="WP_154484634.1">
    <property type="nucleotide sequence ID" value="NZ_VULR01000013.1"/>
</dbReference>
<evidence type="ECO:0000256" key="1">
    <source>
        <dbReference type="SAM" id="SignalP"/>
    </source>
</evidence>
<sequence>MKFKKVLGCALVLTMILTNSLASFADEQYPELSSEEVENDLVNLNSQEMIESRTLSYDEMVEVLVEDGYTKEEAIKQLGLECENSYNRQAYSSSRKKYMEFKTSKPVLSKGKKHKIYLYAYCEYTSWGPYGGIKSIEHVRVDAGKKAFKGKVYYKLESPLRIYFSVSGELYSSGSTTISGGGQASVGQGKTVNFNISRAKNFYDTVSGSTYYSRNR</sequence>
<feature type="chain" id="PRO_5032535213" evidence="1">
    <location>
        <begin position="26"/>
        <end position="216"/>
    </location>
</feature>
<evidence type="ECO:0000313" key="3">
    <source>
        <dbReference type="Proteomes" id="UP000462760"/>
    </source>
</evidence>
<dbReference type="EMBL" id="VULR01000013">
    <property type="protein sequence ID" value="MSS43962.1"/>
    <property type="molecule type" value="Genomic_DNA"/>
</dbReference>